<dbReference type="Pfam" id="PF02086">
    <property type="entry name" value="MethyltransfD12"/>
    <property type="match status" value="1"/>
</dbReference>
<keyword evidence="5" id="KW-0949">S-adenosyl-L-methionine</keyword>
<evidence type="ECO:0000256" key="2">
    <source>
        <dbReference type="ARBA" id="ARBA00011900"/>
    </source>
</evidence>
<dbReference type="GO" id="GO:0006298">
    <property type="term" value="P:mismatch repair"/>
    <property type="evidence" value="ECO:0007669"/>
    <property type="project" value="TreeGrafter"/>
</dbReference>
<evidence type="ECO:0000256" key="5">
    <source>
        <dbReference type="ARBA" id="ARBA00022691"/>
    </source>
</evidence>
<dbReference type="InterPro" id="IPR029063">
    <property type="entry name" value="SAM-dependent_MTases_sf"/>
</dbReference>
<keyword evidence="8" id="KW-1185">Reference proteome</keyword>
<organism evidence="7 8">
    <name type="scientific">Methanoculleus marisnigri (strain ATCC 35101 / DSM 1498 / JR1)</name>
    <dbReference type="NCBI Taxonomy" id="368407"/>
    <lineage>
        <taxon>Archaea</taxon>
        <taxon>Methanobacteriati</taxon>
        <taxon>Methanobacteriota</taxon>
        <taxon>Stenosarchaea group</taxon>
        <taxon>Methanomicrobia</taxon>
        <taxon>Methanomicrobiales</taxon>
        <taxon>Methanomicrobiaceae</taxon>
        <taxon>Methanoculleus</taxon>
    </lineage>
</organism>
<dbReference type="GO" id="GO:0009307">
    <property type="term" value="P:DNA restriction-modification system"/>
    <property type="evidence" value="ECO:0007669"/>
    <property type="project" value="InterPro"/>
</dbReference>
<accession>A3CSV0</accession>
<dbReference type="EC" id="2.1.1.72" evidence="2"/>
<comment type="similarity">
    <text evidence="1">Belongs to the N(4)/N(6)-methyltransferase family.</text>
</comment>
<evidence type="ECO:0000256" key="6">
    <source>
        <dbReference type="ARBA" id="ARBA00047942"/>
    </source>
</evidence>
<evidence type="ECO:0000313" key="8">
    <source>
        <dbReference type="Proteomes" id="UP000002146"/>
    </source>
</evidence>
<dbReference type="GO" id="GO:0009007">
    <property type="term" value="F:site-specific DNA-methyltransferase (adenine-specific) activity"/>
    <property type="evidence" value="ECO:0007669"/>
    <property type="project" value="UniProtKB-EC"/>
</dbReference>
<dbReference type="Gene3D" id="3.40.50.150">
    <property type="entry name" value="Vaccinia Virus protein VP39"/>
    <property type="match status" value="1"/>
</dbReference>
<keyword evidence="3 7" id="KW-0489">Methyltransferase</keyword>
<dbReference type="EMBL" id="CP000562">
    <property type="protein sequence ID" value="ABN56450.1"/>
    <property type="molecule type" value="Genomic_DNA"/>
</dbReference>
<dbReference type="Proteomes" id="UP000002146">
    <property type="component" value="Chromosome"/>
</dbReference>
<dbReference type="KEGG" id="mem:Memar_0517"/>
<dbReference type="InterPro" id="IPR002052">
    <property type="entry name" value="DNA_methylase_N6_adenine_CS"/>
</dbReference>
<proteinExistence type="inferred from homology"/>
<dbReference type="InterPro" id="IPR023095">
    <property type="entry name" value="Ade_MeTrfase_dom_2"/>
</dbReference>
<gene>
    <name evidence="7" type="ordered locus">Memar_0517</name>
</gene>
<evidence type="ECO:0000256" key="1">
    <source>
        <dbReference type="ARBA" id="ARBA00006594"/>
    </source>
</evidence>
<dbReference type="PRINTS" id="PR00505">
    <property type="entry name" value="D12N6MTFRASE"/>
</dbReference>
<dbReference type="REBASE" id="14782">
    <property type="entry name" value="M1.MmaJRORF517P"/>
</dbReference>
<dbReference type="GO" id="GO:1904047">
    <property type="term" value="F:S-adenosyl-L-methionine binding"/>
    <property type="evidence" value="ECO:0007669"/>
    <property type="project" value="TreeGrafter"/>
</dbReference>
<comment type="catalytic activity">
    <reaction evidence="6">
        <text>a 2'-deoxyadenosine in DNA + S-adenosyl-L-methionine = an N(6)-methyl-2'-deoxyadenosine in DNA + S-adenosyl-L-homocysteine + H(+)</text>
        <dbReference type="Rhea" id="RHEA:15197"/>
        <dbReference type="Rhea" id="RHEA-COMP:12418"/>
        <dbReference type="Rhea" id="RHEA-COMP:12419"/>
        <dbReference type="ChEBI" id="CHEBI:15378"/>
        <dbReference type="ChEBI" id="CHEBI:57856"/>
        <dbReference type="ChEBI" id="CHEBI:59789"/>
        <dbReference type="ChEBI" id="CHEBI:90615"/>
        <dbReference type="ChEBI" id="CHEBI:90616"/>
        <dbReference type="EC" id="2.1.1.72"/>
    </reaction>
</comment>
<keyword evidence="4 7" id="KW-0808">Transferase</keyword>
<name>A3CSV0_METMJ</name>
<dbReference type="PANTHER" id="PTHR30481">
    <property type="entry name" value="DNA ADENINE METHYLASE"/>
    <property type="match status" value="1"/>
</dbReference>
<dbReference type="eggNOG" id="arCOG03416">
    <property type="taxonomic scope" value="Archaea"/>
</dbReference>
<dbReference type="GO" id="GO:0032259">
    <property type="term" value="P:methylation"/>
    <property type="evidence" value="ECO:0007669"/>
    <property type="project" value="UniProtKB-KW"/>
</dbReference>
<evidence type="ECO:0000313" key="7">
    <source>
        <dbReference type="EMBL" id="ABN56450.1"/>
    </source>
</evidence>
<sequence length="332" mass="38550">MRDTGNANALQDQPFLQHSPRWKRSMATRTARPFLKWAGGKAQLLDAFTARVPRELAEGTLPVFVEPFMGGGAVYFHFNSTFAFRECHLFDINEELVLAYSVVKNDVSGLIEYLRDVEEKFLSKDDSGRREYYYAVRDTFNRERKEVDFTRYGEAWVERAGRFIFLNRTCFNGLFRVNSRGGFNVPFGRYKKPKILHEEVLRADSLAFRNTTIHLGDFTQAEPYISESTFVYFDPPYRPLNRTSSFTQYSKNRFSDEEQRRLAEFYACCDAKGARLMLSNSDPKNADPEDGFFDDLYAGYRIDRVPARRAINCDGTKRGEVREIIVMNYRPA</sequence>
<reference evidence="7 8" key="1">
    <citation type="journal article" date="2009" name="Stand. Genomic Sci.">
        <title>Complete genome sequence of Methanoculleus marisnigri Romesser et al. 1981 type strain JR1.</title>
        <authorList>
            <person name="Anderson I.J."/>
            <person name="Sieprawska-Lupa M."/>
            <person name="Lapidus A."/>
            <person name="Nolan M."/>
            <person name="Copeland A."/>
            <person name="Glavina Del Rio T."/>
            <person name="Tice H."/>
            <person name="Dalin E."/>
            <person name="Barry K."/>
            <person name="Saunders E."/>
            <person name="Han C."/>
            <person name="Brettin T."/>
            <person name="Detter J.C."/>
            <person name="Bruce D."/>
            <person name="Mikhailova N."/>
            <person name="Pitluck S."/>
            <person name="Hauser L."/>
            <person name="Land M."/>
            <person name="Lucas S."/>
            <person name="Richardson P."/>
            <person name="Whitman W.B."/>
            <person name="Kyrpides N.C."/>
        </authorList>
    </citation>
    <scope>NUCLEOTIDE SEQUENCE [LARGE SCALE GENOMIC DNA]</scope>
    <source>
        <strain evidence="8">ATCC 35101 / DSM 1498 / JR1</strain>
    </source>
</reference>
<dbReference type="PROSITE" id="PS00092">
    <property type="entry name" value="N6_MTASE"/>
    <property type="match status" value="1"/>
</dbReference>
<dbReference type="GO" id="GO:0043565">
    <property type="term" value="F:sequence-specific DNA binding"/>
    <property type="evidence" value="ECO:0007669"/>
    <property type="project" value="TreeGrafter"/>
</dbReference>
<evidence type="ECO:0000256" key="4">
    <source>
        <dbReference type="ARBA" id="ARBA00022679"/>
    </source>
</evidence>
<dbReference type="Gene3D" id="1.10.1020.10">
    <property type="entry name" value="Adenine-specific Methyltransferase, Domain 2"/>
    <property type="match status" value="1"/>
</dbReference>
<dbReference type="STRING" id="368407.Memar_0517"/>
<dbReference type="InterPro" id="IPR012327">
    <property type="entry name" value="MeTrfase_D12"/>
</dbReference>
<dbReference type="PIRSF" id="PIRSF000398">
    <property type="entry name" value="M_m6A_EcoRV"/>
    <property type="match status" value="1"/>
</dbReference>
<evidence type="ECO:0000256" key="3">
    <source>
        <dbReference type="ARBA" id="ARBA00022603"/>
    </source>
</evidence>
<protein>
    <recommendedName>
        <fullName evidence="2">site-specific DNA-methyltransferase (adenine-specific)</fullName>
        <ecNumber evidence="2">2.1.1.72</ecNumber>
    </recommendedName>
</protein>
<dbReference type="PANTHER" id="PTHR30481:SF3">
    <property type="entry name" value="DNA ADENINE METHYLASE"/>
    <property type="match status" value="1"/>
</dbReference>
<dbReference type="SUPFAM" id="SSF53335">
    <property type="entry name" value="S-adenosyl-L-methionine-dependent methyltransferases"/>
    <property type="match status" value="1"/>
</dbReference>
<dbReference type="HOGENOM" id="CLU_063430_0_0_2"/>
<dbReference type="NCBIfam" id="TIGR00571">
    <property type="entry name" value="dam"/>
    <property type="match status" value="1"/>
</dbReference>
<dbReference type="AlphaFoldDB" id="A3CSV0"/>
<dbReference type="InterPro" id="IPR012263">
    <property type="entry name" value="M_m6A_EcoRV"/>
</dbReference>